<feature type="compositionally biased region" description="Basic and acidic residues" evidence="1">
    <location>
        <begin position="302"/>
        <end position="350"/>
    </location>
</feature>
<dbReference type="STRING" id="269621.A0A238FJ56"/>
<dbReference type="PANTHER" id="PTHR13464:SF0">
    <property type="entry name" value="SAP30-BINDING PROTEIN"/>
    <property type="match status" value="1"/>
</dbReference>
<evidence type="ECO:0000313" key="2">
    <source>
        <dbReference type="EMBL" id="SCV73277.1"/>
    </source>
</evidence>
<feature type="region of interest" description="Disordered" evidence="1">
    <location>
        <begin position="269"/>
        <end position="361"/>
    </location>
</feature>
<proteinExistence type="predicted"/>
<name>A0A238FJ56_9BASI</name>
<dbReference type="PANTHER" id="PTHR13464">
    <property type="entry name" value="TRANSCRIPTIONAL REGULATOR PROTEIN HCNGP"/>
    <property type="match status" value="1"/>
</dbReference>
<feature type="compositionally biased region" description="Polar residues" evidence="1">
    <location>
        <begin position="146"/>
        <end position="160"/>
    </location>
</feature>
<feature type="region of interest" description="Disordered" evidence="1">
    <location>
        <begin position="82"/>
        <end position="173"/>
    </location>
</feature>
<dbReference type="Pfam" id="PF07818">
    <property type="entry name" value="HCNGP"/>
    <property type="match status" value="1"/>
</dbReference>
<reference evidence="3" key="1">
    <citation type="submission" date="2016-09" db="EMBL/GenBank/DDBJ databases">
        <authorList>
            <person name="Jeantristanb JTB J.-T."/>
            <person name="Ricardo R."/>
        </authorList>
    </citation>
    <scope>NUCLEOTIDE SEQUENCE [LARGE SCALE GENOMIC DNA]</scope>
</reference>
<protein>
    <submittedName>
        <fullName evidence="2">BQ2448_7203 protein</fullName>
    </submittedName>
</protein>
<dbReference type="InterPro" id="IPR012479">
    <property type="entry name" value="SAP30BP"/>
</dbReference>
<dbReference type="AlphaFoldDB" id="A0A238FJ56"/>
<feature type="compositionally biased region" description="Low complexity" evidence="1">
    <location>
        <begin position="87"/>
        <end position="116"/>
    </location>
</feature>
<feature type="compositionally biased region" description="Low complexity" evidence="1">
    <location>
        <begin position="276"/>
        <end position="301"/>
    </location>
</feature>
<dbReference type="GO" id="GO:0006355">
    <property type="term" value="P:regulation of DNA-templated transcription"/>
    <property type="evidence" value="ECO:0007669"/>
    <property type="project" value="InterPro"/>
</dbReference>
<dbReference type="EMBL" id="FMSP01000018">
    <property type="protein sequence ID" value="SCV73277.1"/>
    <property type="molecule type" value="Genomic_DNA"/>
</dbReference>
<evidence type="ECO:0000313" key="3">
    <source>
        <dbReference type="Proteomes" id="UP000198372"/>
    </source>
</evidence>
<accession>A0A238FJ56</accession>
<dbReference type="OrthoDB" id="1714508at2759"/>
<sequence length="361" mass="39200">MQGLSGYGSGSSSGSGSEDDRNVVPKPARPPIEARATSTTAVARQSRPVETMVRTGSSMGLTCRYRLAGSSSTLTRFKATTTTEANSFTSSSRASSPLPGVKVTNHHVVSSSNLNSPGGRYQNGKGKQRSSSPPPYERAATAEPTLRTTTSNQVTSPRSNTTREAESQVATTSNITLDSLSQFNIPPLPTTGVNPSVQNKIDKFVSLAQERNLWFNDTLESSKAFRNPRILSQLVGLVGVEETVSMWGKTFWDGDVVARNGDARRIATMQKDQSEARQQAQAAGSRSNIAFTSASSSTSQSIHRDRGESGRHHEGGGTSGKHDHDRDRERERERDSVRYRGGHGDKDRERKRSRWGQTEKA</sequence>
<feature type="region of interest" description="Disordered" evidence="1">
    <location>
        <begin position="1"/>
        <end position="48"/>
    </location>
</feature>
<keyword evidence="3" id="KW-1185">Reference proteome</keyword>
<gene>
    <name evidence="2" type="ORF">BQ2448_7203</name>
</gene>
<dbReference type="Proteomes" id="UP000198372">
    <property type="component" value="Unassembled WGS sequence"/>
</dbReference>
<feature type="compositionally biased region" description="Gly residues" evidence="1">
    <location>
        <begin position="1"/>
        <end position="13"/>
    </location>
</feature>
<evidence type="ECO:0000256" key="1">
    <source>
        <dbReference type="SAM" id="MobiDB-lite"/>
    </source>
</evidence>
<organism evidence="2 3">
    <name type="scientific">Microbotryum intermedium</name>
    <dbReference type="NCBI Taxonomy" id="269621"/>
    <lineage>
        <taxon>Eukaryota</taxon>
        <taxon>Fungi</taxon>
        <taxon>Dikarya</taxon>
        <taxon>Basidiomycota</taxon>
        <taxon>Pucciniomycotina</taxon>
        <taxon>Microbotryomycetes</taxon>
        <taxon>Microbotryales</taxon>
        <taxon>Microbotryaceae</taxon>
        <taxon>Microbotryum</taxon>
    </lineage>
</organism>
<dbReference type="GO" id="GO:0005634">
    <property type="term" value="C:nucleus"/>
    <property type="evidence" value="ECO:0007669"/>
    <property type="project" value="TreeGrafter"/>
</dbReference>